<dbReference type="Proteomes" id="UP000178104">
    <property type="component" value="Unassembled WGS sequence"/>
</dbReference>
<organism evidence="2 3">
    <name type="scientific">Candidatus Nomurabacteria bacterium RIFCSPLOWO2_01_FULL_42_17</name>
    <dbReference type="NCBI Taxonomy" id="1801780"/>
    <lineage>
        <taxon>Bacteria</taxon>
        <taxon>Candidatus Nomuraibacteriota</taxon>
    </lineage>
</organism>
<evidence type="ECO:0000313" key="3">
    <source>
        <dbReference type="Proteomes" id="UP000178104"/>
    </source>
</evidence>
<evidence type="ECO:0000313" key="2">
    <source>
        <dbReference type="EMBL" id="OGI95042.1"/>
    </source>
</evidence>
<keyword evidence="1" id="KW-0812">Transmembrane</keyword>
<keyword evidence="1" id="KW-1133">Transmembrane helix</keyword>
<name>A0A1F6XLU3_9BACT</name>
<feature type="transmembrane region" description="Helical" evidence="1">
    <location>
        <begin position="71"/>
        <end position="89"/>
    </location>
</feature>
<dbReference type="EMBL" id="MFVE01000008">
    <property type="protein sequence ID" value="OGI95042.1"/>
    <property type="molecule type" value="Genomic_DNA"/>
</dbReference>
<keyword evidence="1" id="KW-0472">Membrane</keyword>
<dbReference type="STRING" id="1801780.A2917_01520"/>
<protein>
    <submittedName>
        <fullName evidence="2">Uncharacterized protein</fullName>
    </submittedName>
</protein>
<dbReference type="AlphaFoldDB" id="A0A1F6XLU3"/>
<evidence type="ECO:0000256" key="1">
    <source>
        <dbReference type="SAM" id="Phobius"/>
    </source>
</evidence>
<sequence length="96" mass="11582">MSKFYKIEKEILEIKEEIFDLPNKLRKPIPQSILDGQFDQAKKPLVHRLEILEHKRNFLIDKRESWLPKTIWNLLIPIIISIIVSWFVVKLNLNNY</sequence>
<reference evidence="2 3" key="1">
    <citation type="journal article" date="2016" name="Nat. Commun.">
        <title>Thousands of microbial genomes shed light on interconnected biogeochemical processes in an aquifer system.</title>
        <authorList>
            <person name="Anantharaman K."/>
            <person name="Brown C.T."/>
            <person name="Hug L.A."/>
            <person name="Sharon I."/>
            <person name="Castelle C.J."/>
            <person name="Probst A.J."/>
            <person name="Thomas B.C."/>
            <person name="Singh A."/>
            <person name="Wilkins M.J."/>
            <person name="Karaoz U."/>
            <person name="Brodie E.L."/>
            <person name="Williams K.H."/>
            <person name="Hubbard S.S."/>
            <person name="Banfield J.F."/>
        </authorList>
    </citation>
    <scope>NUCLEOTIDE SEQUENCE [LARGE SCALE GENOMIC DNA]</scope>
</reference>
<gene>
    <name evidence="2" type="ORF">A2917_01520</name>
</gene>
<proteinExistence type="predicted"/>
<comment type="caution">
    <text evidence="2">The sequence shown here is derived from an EMBL/GenBank/DDBJ whole genome shotgun (WGS) entry which is preliminary data.</text>
</comment>
<accession>A0A1F6XLU3</accession>